<dbReference type="PANTHER" id="PTHR30023:SF0">
    <property type="entry name" value="PENICILLIN-SENSITIVE CARBOXYPEPTIDASE A"/>
    <property type="match status" value="1"/>
</dbReference>
<dbReference type="InterPro" id="IPR012338">
    <property type="entry name" value="Beta-lactam/transpept-like"/>
</dbReference>
<dbReference type="OrthoDB" id="9802627at2"/>
<dbReference type="AlphaFoldDB" id="A0A172TYF5"/>
<dbReference type="InterPro" id="IPR000667">
    <property type="entry name" value="Peptidase_S13"/>
</dbReference>
<dbReference type="GO" id="GO:0004185">
    <property type="term" value="F:serine-type carboxypeptidase activity"/>
    <property type="evidence" value="ECO:0007669"/>
    <property type="project" value="InterPro"/>
</dbReference>
<evidence type="ECO:0008006" key="5">
    <source>
        <dbReference type="Google" id="ProtNLM"/>
    </source>
</evidence>
<dbReference type="Proteomes" id="UP000077177">
    <property type="component" value="Chromosome"/>
</dbReference>
<dbReference type="Pfam" id="PF02113">
    <property type="entry name" value="Peptidase_S13"/>
    <property type="match status" value="1"/>
</dbReference>
<evidence type="ECO:0000256" key="2">
    <source>
        <dbReference type="ARBA" id="ARBA00022801"/>
    </source>
</evidence>
<protein>
    <recommendedName>
        <fullName evidence="5">D-alanyl-D-alanine carboxypeptidase</fullName>
    </recommendedName>
</protein>
<evidence type="ECO:0000313" key="4">
    <source>
        <dbReference type="Proteomes" id="UP000077177"/>
    </source>
</evidence>
<dbReference type="GO" id="GO:0000270">
    <property type="term" value="P:peptidoglycan metabolic process"/>
    <property type="evidence" value="ECO:0007669"/>
    <property type="project" value="TreeGrafter"/>
</dbReference>
<name>A0A172TYF5_9BACT</name>
<organism evidence="3 4">
    <name type="scientific">Flavisolibacter tropicus</name>
    <dbReference type="NCBI Taxonomy" id="1492898"/>
    <lineage>
        <taxon>Bacteria</taxon>
        <taxon>Pseudomonadati</taxon>
        <taxon>Bacteroidota</taxon>
        <taxon>Chitinophagia</taxon>
        <taxon>Chitinophagales</taxon>
        <taxon>Chitinophagaceae</taxon>
        <taxon>Flavisolibacter</taxon>
    </lineage>
</organism>
<dbReference type="SUPFAM" id="SSF56601">
    <property type="entry name" value="beta-lactamase/transpeptidase-like"/>
    <property type="match status" value="1"/>
</dbReference>
<dbReference type="PATRIC" id="fig|1492898.3.peg.3804"/>
<dbReference type="KEGG" id="fla:SY85_17490"/>
<reference evidence="4" key="1">
    <citation type="submission" date="2015-01" db="EMBL/GenBank/DDBJ databases">
        <title>Flavisolibacter sp./LCS9/ whole genome sequencing.</title>
        <authorList>
            <person name="Kim M.K."/>
            <person name="Srinivasan S."/>
            <person name="Lee J.-J."/>
        </authorList>
    </citation>
    <scope>NUCLEOTIDE SEQUENCE [LARGE SCALE GENOMIC DNA]</scope>
    <source>
        <strain evidence="4">LCS9</strain>
    </source>
</reference>
<dbReference type="PRINTS" id="PR00922">
    <property type="entry name" value="DADACBPTASE3"/>
</dbReference>
<evidence type="ECO:0000256" key="1">
    <source>
        <dbReference type="ARBA" id="ARBA00006096"/>
    </source>
</evidence>
<dbReference type="PROSITE" id="PS51257">
    <property type="entry name" value="PROKAR_LIPOPROTEIN"/>
    <property type="match status" value="1"/>
</dbReference>
<dbReference type="RefSeq" id="WP_066406165.1">
    <property type="nucleotide sequence ID" value="NZ_CP011390.1"/>
</dbReference>
<dbReference type="STRING" id="1492898.SY85_17490"/>
<keyword evidence="2" id="KW-0378">Hydrolase</keyword>
<keyword evidence="4" id="KW-1185">Reference proteome</keyword>
<accession>A0A172TYF5</accession>
<dbReference type="PANTHER" id="PTHR30023">
    <property type="entry name" value="D-ALANYL-D-ALANINE CARBOXYPEPTIDASE"/>
    <property type="match status" value="1"/>
</dbReference>
<comment type="similarity">
    <text evidence="1">Belongs to the peptidase S13 family.</text>
</comment>
<reference evidence="3 4" key="2">
    <citation type="journal article" date="2016" name="Int. J. Syst. Evol. Microbiol.">
        <title>Flavisolibacter tropicus sp. nov., isolated from tropical soil.</title>
        <authorList>
            <person name="Lee J.J."/>
            <person name="Kang M.S."/>
            <person name="Kim G.S."/>
            <person name="Lee C.S."/>
            <person name="Lim S."/>
            <person name="Lee J."/>
            <person name="Roh S.H."/>
            <person name="Kang H."/>
            <person name="Ha J.M."/>
            <person name="Bae S."/>
            <person name="Jung H.Y."/>
            <person name="Kim M.K."/>
        </authorList>
    </citation>
    <scope>NUCLEOTIDE SEQUENCE [LARGE SCALE GENOMIC DNA]</scope>
    <source>
        <strain evidence="3 4">LCS9</strain>
    </source>
</reference>
<dbReference type="GO" id="GO:0006508">
    <property type="term" value="P:proteolysis"/>
    <property type="evidence" value="ECO:0007669"/>
    <property type="project" value="InterPro"/>
</dbReference>
<gene>
    <name evidence="3" type="ORF">SY85_17490</name>
</gene>
<evidence type="ECO:0000313" key="3">
    <source>
        <dbReference type="EMBL" id="ANE52022.1"/>
    </source>
</evidence>
<dbReference type="Gene3D" id="3.40.710.10">
    <property type="entry name" value="DD-peptidase/beta-lactamase superfamily"/>
    <property type="match status" value="2"/>
</dbReference>
<sequence length="427" mass="48255">MKRYLFSLAALIVLYSCSPTQQIRRSAENGLLQSEPLKTAHVGISIFDPAANKYLYNYQGDKYFVPASNTKIPTCYAAMKYLGDSLVGFRYSTNGNSIVIEPSGDPSFLHSDYKIQPAYQLLQQYQNITIQKPLFEDEFIGSGWSWNDFKEAYMAQRSNFPIYGNTVRLSLKDNKQIQVAPSYFTTNIEVGEPLTVGFTIEKPWEENRFIALAGNSKSAEIPFRPTIGTIQALLADTLNRKVELDIATTKRPANVLHSQPTDSLLRPMMHRSDNFFAEQSLLMVSNEKLGVMKDSKIIDTLLKTDFKDLPQKPRWVDGSGLSRYNLFTPQDFVTILNKMKNEFGMERIKVILPTGNDGTLVNYYKDLDGKLFAKTGTLSGVVALSGFMYTKKNKLLVFSVLVNNHQSSATNVRRAVEHFLMGVQEKY</sequence>
<dbReference type="EMBL" id="CP011390">
    <property type="protein sequence ID" value="ANE52022.1"/>
    <property type="molecule type" value="Genomic_DNA"/>
</dbReference>
<proteinExistence type="inferred from homology"/>